<accession>G8YD60</accession>
<dbReference type="PANTHER" id="PTHR28291">
    <property type="entry name" value="CTD KINASE SUBUNIT GAMMA"/>
    <property type="match status" value="1"/>
</dbReference>
<reference evidence="2 3" key="1">
    <citation type="journal article" date="2012" name="G3 (Bethesda)">
        <title>Pichia sorbitophila, an interspecies yeast hybrid reveals early steps of genome resolution following polyploidization.</title>
        <authorList>
            <person name="Leh Louis V."/>
            <person name="Despons L."/>
            <person name="Friedrich A."/>
            <person name="Martin T."/>
            <person name="Durrens P."/>
            <person name="Casaregola S."/>
            <person name="Neuveglise C."/>
            <person name="Fairhead C."/>
            <person name="Marck C."/>
            <person name="Cruz J.A."/>
            <person name="Straub M.L."/>
            <person name="Kugler V."/>
            <person name="Sacerdot C."/>
            <person name="Uzunov Z."/>
            <person name="Thierry A."/>
            <person name="Weiss S."/>
            <person name="Bleykasten C."/>
            <person name="De Montigny J."/>
            <person name="Jacques N."/>
            <person name="Jung P."/>
            <person name="Lemaire M."/>
            <person name="Mallet S."/>
            <person name="Morel G."/>
            <person name="Richard G.F."/>
            <person name="Sarkar A."/>
            <person name="Savel G."/>
            <person name="Schacherer J."/>
            <person name="Seret M.L."/>
            <person name="Talla E."/>
            <person name="Samson G."/>
            <person name="Jubin C."/>
            <person name="Poulain J."/>
            <person name="Vacherie B."/>
            <person name="Barbe V."/>
            <person name="Pelletier E."/>
            <person name="Sherman D.J."/>
            <person name="Westhof E."/>
            <person name="Weissenbach J."/>
            <person name="Baret P.V."/>
            <person name="Wincker P."/>
            <person name="Gaillardin C."/>
            <person name="Dujon B."/>
            <person name="Souciet J.L."/>
        </authorList>
    </citation>
    <scope>NUCLEOTIDE SEQUENCE [LARGE SCALE GENOMIC DNA]</scope>
    <source>
        <strain evidence="3">ATCC MYA-4447 / BCRC 22081 / CBS 7064 / NBRC 10061 / NRRL Y-12695</strain>
    </source>
</reference>
<organism evidence="2 3">
    <name type="scientific">Pichia sorbitophila (strain ATCC MYA-4447 / BCRC 22081 / CBS 7064 / NBRC 10061 / NRRL Y-12695)</name>
    <name type="common">Hybrid yeast</name>
    <dbReference type="NCBI Taxonomy" id="559304"/>
    <lineage>
        <taxon>Eukaryota</taxon>
        <taxon>Fungi</taxon>
        <taxon>Dikarya</taxon>
        <taxon>Ascomycota</taxon>
        <taxon>Saccharomycotina</taxon>
        <taxon>Pichiomycetes</taxon>
        <taxon>Debaryomycetaceae</taxon>
        <taxon>Millerozyma</taxon>
    </lineage>
</organism>
<dbReference type="InParanoid" id="G8YD60"/>
<dbReference type="Pfam" id="PF12350">
    <property type="entry name" value="CTK3_C"/>
    <property type="match status" value="1"/>
</dbReference>
<dbReference type="PANTHER" id="PTHR28291:SF1">
    <property type="entry name" value="CTD KINASE SUBUNIT GAMMA"/>
    <property type="match status" value="1"/>
</dbReference>
<dbReference type="STRING" id="559304.G8YD60"/>
<evidence type="ECO:0000313" key="2">
    <source>
        <dbReference type="EMBL" id="CCE82891.1"/>
    </source>
</evidence>
<protein>
    <submittedName>
        <fullName evidence="2">Piso0_002647 protein</fullName>
    </submittedName>
</protein>
<dbReference type="GO" id="GO:0045943">
    <property type="term" value="P:positive regulation of transcription by RNA polymerase I"/>
    <property type="evidence" value="ECO:0007669"/>
    <property type="project" value="TreeGrafter"/>
</dbReference>
<dbReference type="OrthoDB" id="21266at2759"/>
<dbReference type="Pfam" id="PF12243">
    <property type="entry name" value="CTK3"/>
    <property type="match status" value="1"/>
</dbReference>
<evidence type="ECO:0000259" key="1">
    <source>
        <dbReference type="PROSITE" id="PS51391"/>
    </source>
</evidence>
<sequence>MDSFEATTQFSQMLRNITPVMQNLTRAAHFAIKNHEQEDYLFHSIIEVLDDPNTELNTKSTIFQFIEVLMHEAFQVSQQPKSHYSYPYIHTLKSSLPNILLKVLPGANNSSLHNVYNSLKNISKTCKTAYEEYDNKYSSINTLLSEAELENIDANIPYPDIKIEDEINATDPVITTWDLLIKKKKQSQYERLRLLKHHKVVEGSVSEEDMFSFQPNKTTKDQADASSNAALVFTKKQILMRMEDDRESHKRSKENLWVVNRPKDSNSLTEDEFLVYYWNKFGNVTEEEDKSFRESLNDLNAMVAQSYKDKQF</sequence>
<keyword evidence="3" id="KW-1185">Reference proteome</keyword>
<dbReference type="eggNOG" id="ENOG502S1MK">
    <property type="taxonomic scope" value="Eukaryota"/>
</dbReference>
<dbReference type="EMBL" id="FO082050">
    <property type="protein sequence ID" value="CCE82891.1"/>
    <property type="molecule type" value="Genomic_DNA"/>
</dbReference>
<dbReference type="AlphaFoldDB" id="G8YD60"/>
<dbReference type="FunCoup" id="G8YD60">
    <property type="interactions" value="79"/>
</dbReference>
<dbReference type="InterPro" id="IPR042326">
    <property type="entry name" value="Ctk3"/>
</dbReference>
<proteinExistence type="predicted"/>
<dbReference type="InterPro" id="IPR006569">
    <property type="entry name" value="CID_dom"/>
</dbReference>
<dbReference type="Proteomes" id="UP000005222">
    <property type="component" value="Chromosome J"/>
</dbReference>
<dbReference type="InterPro" id="IPR024637">
    <property type="entry name" value="Ctk3_C"/>
</dbReference>
<dbReference type="GO" id="GO:0032786">
    <property type="term" value="P:positive regulation of DNA-templated transcription, elongation"/>
    <property type="evidence" value="ECO:0007669"/>
    <property type="project" value="InterPro"/>
</dbReference>
<dbReference type="HOGENOM" id="CLU_897154_0_0_1"/>
<dbReference type="InterPro" id="IPR024638">
    <property type="entry name" value="Ctk3_N"/>
</dbReference>
<dbReference type="GO" id="GO:0070692">
    <property type="term" value="C:CTDK-1 complex"/>
    <property type="evidence" value="ECO:0007669"/>
    <property type="project" value="InterPro"/>
</dbReference>
<dbReference type="PROSITE" id="PS51391">
    <property type="entry name" value="CID"/>
    <property type="match status" value="1"/>
</dbReference>
<evidence type="ECO:0000313" key="3">
    <source>
        <dbReference type="Proteomes" id="UP000005222"/>
    </source>
</evidence>
<feature type="domain" description="CID" evidence="1">
    <location>
        <begin position="2"/>
        <end position="160"/>
    </location>
</feature>
<gene>
    <name evidence="2" type="primary">Piso0_002647</name>
    <name evidence="2" type="ORF">GNLVRS01_PISO0J16553g</name>
</gene>
<name>G8YD60_PICSO</name>